<accession>A0A8J4A560</accession>
<feature type="region of interest" description="Disordered" evidence="1">
    <location>
        <begin position="352"/>
        <end position="379"/>
    </location>
</feature>
<feature type="region of interest" description="Disordered" evidence="1">
    <location>
        <begin position="484"/>
        <end position="549"/>
    </location>
</feature>
<proteinExistence type="predicted"/>
<feature type="compositionally biased region" description="Pro residues" evidence="1">
    <location>
        <begin position="530"/>
        <end position="549"/>
    </location>
</feature>
<gene>
    <name evidence="3" type="ORF">Voc01_100100</name>
</gene>
<feature type="transmembrane region" description="Helical" evidence="2">
    <location>
        <begin position="390"/>
        <end position="415"/>
    </location>
</feature>
<dbReference type="AlphaFoldDB" id="A0A8J4A560"/>
<reference evidence="3" key="1">
    <citation type="submission" date="2021-01" db="EMBL/GenBank/DDBJ databases">
        <title>Whole genome shotgun sequence of Virgisporangium ochraceum NBRC 16418.</title>
        <authorList>
            <person name="Komaki H."/>
            <person name="Tamura T."/>
        </authorList>
    </citation>
    <scope>NUCLEOTIDE SEQUENCE</scope>
    <source>
        <strain evidence="3">NBRC 16418</strain>
    </source>
</reference>
<name>A0A8J4A560_9ACTN</name>
<keyword evidence="2" id="KW-0472">Membrane</keyword>
<evidence type="ECO:0000313" key="3">
    <source>
        <dbReference type="EMBL" id="GIJ75093.1"/>
    </source>
</evidence>
<comment type="caution">
    <text evidence="3">The sequence shown here is derived from an EMBL/GenBank/DDBJ whole genome shotgun (WGS) entry which is preliminary data.</text>
</comment>
<dbReference type="Proteomes" id="UP000635606">
    <property type="component" value="Unassembled WGS sequence"/>
</dbReference>
<organism evidence="3 4">
    <name type="scientific">Virgisporangium ochraceum</name>
    <dbReference type="NCBI Taxonomy" id="65505"/>
    <lineage>
        <taxon>Bacteria</taxon>
        <taxon>Bacillati</taxon>
        <taxon>Actinomycetota</taxon>
        <taxon>Actinomycetes</taxon>
        <taxon>Micromonosporales</taxon>
        <taxon>Micromonosporaceae</taxon>
        <taxon>Virgisporangium</taxon>
    </lineage>
</organism>
<dbReference type="RefSeq" id="WP_203934876.1">
    <property type="nucleotide sequence ID" value="NZ_BOPH01000149.1"/>
</dbReference>
<keyword evidence="2" id="KW-0812">Transmembrane</keyword>
<protein>
    <submittedName>
        <fullName evidence="3">Uncharacterized protein</fullName>
    </submittedName>
</protein>
<evidence type="ECO:0000256" key="2">
    <source>
        <dbReference type="SAM" id="Phobius"/>
    </source>
</evidence>
<dbReference type="EMBL" id="BOPH01000149">
    <property type="protein sequence ID" value="GIJ75093.1"/>
    <property type="molecule type" value="Genomic_DNA"/>
</dbReference>
<sequence length="549" mass="60126">MTAAPHGMALRAPWYACLREDTDRFGVEALSPCIQKYDADDFVTKLVADPQRSLRWTPADYWSFPVLRTTDDRKTLRAVLSPYKMARSEIRKLYQPNHQRFYAVTAELFCDVAGLPRPGPGDDVAVRFVMRRTQVTFAADADRTRLREFGRLAAKELVGHDPFVGEDPRDEMAADVAAAYRARARDAERVRAFEQRHAATIAELGIKSEVQGWYVRRDGRAGWHPVPQKPADPVPEGAEQTFPMWRIPRPEQDCVPGPGRSLWFGTVPTYSGENDADGAPKLGDKATYHLQCLAEKQRSGGCPPIVTVSEPTVQFRLAAFFDPSGTANRRIHVRLPDFESVQAHLSGGRPLGGVEFERPPGSQLPPGPFGKVPDQPAAGQAGGAATENCFYAIELITIVAMFVLGLFMPIVIFVFQLWWMLMLKFCWPPDTAVVAALDKLTGTTLLGGLDPADKAKVSALFGVAEEPATAKLVDALVTGNPRLATDLDGKTDQAKKLSKEFGEAMQPTGPARPAQTRPLPDVHDPLCPVTAPPSPPRRGLPPRPAAEAP</sequence>
<keyword evidence="4" id="KW-1185">Reference proteome</keyword>
<keyword evidence="2" id="KW-1133">Transmembrane helix</keyword>
<evidence type="ECO:0000256" key="1">
    <source>
        <dbReference type="SAM" id="MobiDB-lite"/>
    </source>
</evidence>
<feature type="compositionally biased region" description="Basic and acidic residues" evidence="1">
    <location>
        <begin position="485"/>
        <end position="502"/>
    </location>
</feature>
<evidence type="ECO:0000313" key="4">
    <source>
        <dbReference type="Proteomes" id="UP000635606"/>
    </source>
</evidence>